<proteinExistence type="predicted"/>
<organism evidence="1 2">
    <name type="scientific">Saccharopolyspora oryzae</name>
    <dbReference type="NCBI Taxonomy" id="2997343"/>
    <lineage>
        <taxon>Bacteria</taxon>
        <taxon>Bacillati</taxon>
        <taxon>Actinomycetota</taxon>
        <taxon>Actinomycetes</taxon>
        <taxon>Pseudonocardiales</taxon>
        <taxon>Pseudonocardiaceae</taxon>
        <taxon>Saccharopolyspora</taxon>
    </lineage>
</organism>
<dbReference type="RefSeq" id="WP_270950139.1">
    <property type="nucleotide sequence ID" value="NZ_JAQGLA010000028.1"/>
</dbReference>
<dbReference type="Proteomes" id="UP001210380">
    <property type="component" value="Unassembled WGS sequence"/>
</dbReference>
<evidence type="ECO:0000313" key="2">
    <source>
        <dbReference type="Proteomes" id="UP001210380"/>
    </source>
</evidence>
<dbReference type="EMBL" id="JAQGLA010000028">
    <property type="protein sequence ID" value="MDA3627460.1"/>
    <property type="molecule type" value="Genomic_DNA"/>
</dbReference>
<reference evidence="1 2" key="1">
    <citation type="submission" date="2022-11" db="EMBL/GenBank/DDBJ databases">
        <title>Draft genome sequence of Saccharopolyspora sp. WRP15-2 isolated from rhizosphere soils of wild rice in Thailand.</title>
        <authorList>
            <person name="Duangmal K."/>
            <person name="Kammanee S."/>
            <person name="Muangham S."/>
        </authorList>
    </citation>
    <scope>NUCLEOTIDE SEQUENCE [LARGE SCALE GENOMIC DNA]</scope>
    <source>
        <strain evidence="1 2">WRP15-2</strain>
    </source>
</reference>
<comment type="caution">
    <text evidence="1">The sequence shown here is derived from an EMBL/GenBank/DDBJ whole genome shotgun (WGS) entry which is preliminary data.</text>
</comment>
<sequence length="71" mass="7702">MNPLQIEPQDTGHALSVAAARRTELDRALSEGGRLRPRWLDRFAVWWAKASAELSPGAAVDPGPPPRGCLN</sequence>
<accession>A0ABT4V0G6</accession>
<gene>
    <name evidence="1" type="ORF">OU415_18605</name>
</gene>
<keyword evidence="2" id="KW-1185">Reference proteome</keyword>
<name>A0ABT4V0G6_9PSEU</name>
<evidence type="ECO:0000313" key="1">
    <source>
        <dbReference type="EMBL" id="MDA3627460.1"/>
    </source>
</evidence>
<protein>
    <submittedName>
        <fullName evidence="1">Uncharacterized protein</fullName>
    </submittedName>
</protein>